<dbReference type="KEGG" id="rlc:K227x_31190"/>
<sequence length="146" mass="16395">MIRHHRQIQTEFRHAGGGIPRQLTHCPLNNCGIASLLDRIDEARPLLFHFNPLRQKADAENLLRVGANAWAASGSSPVLRVGFDDEPEIPRSIVIRGTRADNWIWQKEAIVNLALKDPDASKRCVARIDQDMAIETRLDGTIARDD</sequence>
<dbReference type="AlphaFoldDB" id="A0A517NC57"/>
<proteinExistence type="predicted"/>
<organism evidence="1 2">
    <name type="scientific">Rubripirellula lacrimiformis</name>
    <dbReference type="NCBI Taxonomy" id="1930273"/>
    <lineage>
        <taxon>Bacteria</taxon>
        <taxon>Pseudomonadati</taxon>
        <taxon>Planctomycetota</taxon>
        <taxon>Planctomycetia</taxon>
        <taxon>Pirellulales</taxon>
        <taxon>Pirellulaceae</taxon>
        <taxon>Rubripirellula</taxon>
    </lineage>
</organism>
<dbReference type="EMBL" id="CP036525">
    <property type="protein sequence ID" value="QDT04724.1"/>
    <property type="molecule type" value="Genomic_DNA"/>
</dbReference>
<evidence type="ECO:0000313" key="2">
    <source>
        <dbReference type="Proteomes" id="UP000318538"/>
    </source>
</evidence>
<evidence type="ECO:0000313" key="1">
    <source>
        <dbReference type="EMBL" id="QDT04724.1"/>
    </source>
</evidence>
<accession>A0A517NC57</accession>
<protein>
    <submittedName>
        <fullName evidence="1">Uncharacterized protein</fullName>
    </submittedName>
</protein>
<name>A0A517NC57_9BACT</name>
<keyword evidence="2" id="KW-1185">Reference proteome</keyword>
<reference evidence="1 2" key="1">
    <citation type="submission" date="2019-02" db="EMBL/GenBank/DDBJ databases">
        <title>Deep-cultivation of Planctomycetes and their phenomic and genomic characterization uncovers novel biology.</title>
        <authorList>
            <person name="Wiegand S."/>
            <person name="Jogler M."/>
            <person name="Boedeker C."/>
            <person name="Pinto D."/>
            <person name="Vollmers J."/>
            <person name="Rivas-Marin E."/>
            <person name="Kohn T."/>
            <person name="Peeters S.H."/>
            <person name="Heuer A."/>
            <person name="Rast P."/>
            <person name="Oberbeckmann S."/>
            <person name="Bunk B."/>
            <person name="Jeske O."/>
            <person name="Meyerdierks A."/>
            <person name="Storesund J.E."/>
            <person name="Kallscheuer N."/>
            <person name="Luecker S."/>
            <person name="Lage O.M."/>
            <person name="Pohl T."/>
            <person name="Merkel B.J."/>
            <person name="Hornburger P."/>
            <person name="Mueller R.-W."/>
            <person name="Bruemmer F."/>
            <person name="Labrenz M."/>
            <person name="Spormann A.M."/>
            <person name="Op den Camp H."/>
            <person name="Overmann J."/>
            <person name="Amann R."/>
            <person name="Jetten M.S.M."/>
            <person name="Mascher T."/>
            <person name="Medema M.H."/>
            <person name="Devos D.P."/>
            <person name="Kaster A.-K."/>
            <person name="Ovreas L."/>
            <person name="Rohde M."/>
            <person name="Galperin M.Y."/>
            <person name="Jogler C."/>
        </authorList>
    </citation>
    <scope>NUCLEOTIDE SEQUENCE [LARGE SCALE GENOMIC DNA]</scope>
    <source>
        <strain evidence="1 2">K22_7</strain>
    </source>
</reference>
<dbReference type="Proteomes" id="UP000318538">
    <property type="component" value="Chromosome"/>
</dbReference>
<gene>
    <name evidence="1" type="ORF">K227x_31190</name>
</gene>
<dbReference type="OrthoDB" id="7593663at2"/>